<reference evidence="9" key="1">
    <citation type="submission" date="2021-01" db="EMBL/GenBank/DDBJ databases">
        <title>Modified the classification status of verrucomicrobia.</title>
        <authorList>
            <person name="Feng X."/>
        </authorList>
    </citation>
    <scope>NUCLEOTIDE SEQUENCE</scope>
    <source>
        <strain evidence="9">KCTC 12986</strain>
    </source>
</reference>
<dbReference type="GO" id="GO:0020037">
    <property type="term" value="F:heme binding"/>
    <property type="evidence" value="ECO:0007669"/>
    <property type="project" value="InterPro"/>
</dbReference>
<name>A0A934RQ00_9BACT</name>
<dbReference type="EMBL" id="JAENIO010000034">
    <property type="protein sequence ID" value="MBK1834850.1"/>
    <property type="molecule type" value="Genomic_DNA"/>
</dbReference>
<dbReference type="InterPro" id="IPR013428">
    <property type="entry name" value="Membrane-bound_put_N"/>
</dbReference>
<organism evidence="9 10">
    <name type="scientific">Roseibacillus ishigakijimensis</name>
    <dbReference type="NCBI Taxonomy" id="454146"/>
    <lineage>
        <taxon>Bacteria</taxon>
        <taxon>Pseudomonadati</taxon>
        <taxon>Verrucomicrobiota</taxon>
        <taxon>Verrucomicrobiia</taxon>
        <taxon>Verrucomicrobiales</taxon>
        <taxon>Verrucomicrobiaceae</taxon>
        <taxon>Roseibacillus</taxon>
    </lineage>
</organism>
<evidence type="ECO:0000256" key="2">
    <source>
        <dbReference type="ARBA" id="ARBA00022723"/>
    </source>
</evidence>
<feature type="chain" id="PRO_5037877374" evidence="7">
    <location>
        <begin position="20"/>
        <end position="1554"/>
    </location>
</feature>
<keyword evidence="2 5" id="KW-0479">Metal-binding</keyword>
<feature type="region of interest" description="Disordered" evidence="6">
    <location>
        <begin position="399"/>
        <end position="427"/>
    </location>
</feature>
<keyword evidence="3 7" id="KW-0732">Signal</keyword>
<evidence type="ECO:0000256" key="4">
    <source>
        <dbReference type="ARBA" id="ARBA00023004"/>
    </source>
</evidence>
<evidence type="ECO:0000313" key="10">
    <source>
        <dbReference type="Proteomes" id="UP000604083"/>
    </source>
</evidence>
<dbReference type="SUPFAM" id="SSF46626">
    <property type="entry name" value="Cytochrome c"/>
    <property type="match status" value="1"/>
</dbReference>
<dbReference type="InterPro" id="IPR055557">
    <property type="entry name" value="DUF7133"/>
</dbReference>
<dbReference type="NCBIfam" id="TIGR02604">
    <property type="entry name" value="Piru_Ver_Nterm"/>
    <property type="match status" value="1"/>
</dbReference>
<dbReference type="SUPFAM" id="SSF50952">
    <property type="entry name" value="Soluble quinoprotein glucose dehydrogenase"/>
    <property type="match status" value="1"/>
</dbReference>
<dbReference type="Gene3D" id="1.10.760.10">
    <property type="entry name" value="Cytochrome c-like domain"/>
    <property type="match status" value="1"/>
</dbReference>
<dbReference type="InterPro" id="IPR013517">
    <property type="entry name" value="FG-GAP"/>
</dbReference>
<dbReference type="Gene3D" id="2.120.10.30">
    <property type="entry name" value="TolB, C-terminal domain"/>
    <property type="match status" value="1"/>
</dbReference>
<evidence type="ECO:0000256" key="5">
    <source>
        <dbReference type="PROSITE-ProRule" id="PRU00433"/>
    </source>
</evidence>
<dbReference type="InterPro" id="IPR011042">
    <property type="entry name" value="6-blade_b-propeller_TolB-like"/>
</dbReference>
<evidence type="ECO:0000259" key="8">
    <source>
        <dbReference type="PROSITE" id="PS51007"/>
    </source>
</evidence>
<protein>
    <submittedName>
        <fullName evidence="9">VCBS repeat-containing protein</fullName>
    </submittedName>
</protein>
<dbReference type="GO" id="GO:0009055">
    <property type="term" value="F:electron transfer activity"/>
    <property type="evidence" value="ECO:0007669"/>
    <property type="project" value="InterPro"/>
</dbReference>
<dbReference type="NCBIfam" id="TIGR02603">
    <property type="entry name" value="CxxCH_TIGR02603"/>
    <property type="match status" value="1"/>
</dbReference>
<dbReference type="Proteomes" id="UP000604083">
    <property type="component" value="Unassembled WGS sequence"/>
</dbReference>
<sequence length="1554" mass="170763">MNRFALLLPLLLSFSTFFAAKRDWQEQEKKGSAPWETRWLTREFHAEGAGVGDIDGDGTADLSYGPFWWAGPDYSQVHRFAEGGALDGSQGYANNFFSHIVDADRDGDGDILVIGFPGQEARLYRNPGPASEEPLWEVFPIAEIINNESPHFVDLAAGGLPELVCSRDGEYGYYQAGEDPFAKWKWQAISEKGDAGGRYEHGLGVGDMNSDGLDDVVASHFWFENPGTQGLWKKHRWNEASFPGGSQILVHDYDGDGDSDVVTSLAAHGYGLSWFEQTAPGQFTAHAIMGESSTNNPFGVCFSQTHAMARADIDGDGREDFVTGKRYYAHQGKDPGGLEAPVLYWFRNTPTKEGIEFVPHLVDQASGVGVEIKVADLNDDQRPDLITSNKHGLALHFQKGKSPVTSNPSLRWKVPAGRPQEDYGSNLTPEEARDKFELPDGFTMDLIAAEPEITQPIAITFDARGRLWVLEGRTYPERAPEGKGQDRVVILEDKDGNGSFESRTVFAENLNLASGIAVGFGGVYVGAAPHLLFLPDRDQDDRPDGPAEILLDGWGYQDTHETLNSFTWGPDGWLYGCHGVFTHSLVGKPGTADEDRTPLNAAVWRYHPESQDFEIFAHGTSNPWGLDFDEHGEFFISACVIPHFYHLSPGGRYQRQAGQHFEPWVYDDIKTIADHAHYAGKISDHAFWGDNFTSRPAAPADTSALGGGHAHCGLVYYDAPEFPPAWRRQMFFHNLHGHRIVSEAIEKKGSGYIARHRPDFALSHNHQFVGVALLQGPDGALYFSDWVDSQTCHHRDVEIWDRSNGRIFRARYGDAKNTTLTLPSQSDSELVITLAHPNSFHARQAQRLLQERKHFGALHREETATALEQFEHTHAKQPELLLRALWARHVAGLLSSEQLRETLAHRDETLRAWAVRLAPADSAFHSALTKMARNETSLRVRRSLASKLQSLPEELRWSLAEGLSTHELSAQDSNIPLLVWYGLAPLLESDPERALALGEKSPWPRLRQSLFRRATEIPAGRSAVMSRLSRSNNAAEFTRLAGQLLSGLAGATTTPPPQGWQAAKEHARTLGDDPALASILRELGTRFGDEEFFPQLRALLGDETKDAKARLRALELLTLGADPKLAPAARRALSSPPLQEAAVAALRDFPGPETARALVAILPELSLSTRHAAINTLASRADMALILLTAIDEGDLDSALLSPVMLDQFERFENEALSALIARNWSRGQALLSPEALAEATARWEQVLSPDHLAAADASRGREVFDRTCGTCHQLFGEGIALGPDLTGSNRADLGYLLENVLAPGAIVGKAYQLNIITLADGSTLSGMVTRESAHQFELTLPGGTTRAVAKDEVTKREELTQSLMPAGLFETLEIQEVTDLVKYLASSQQVPLPSEKDKNRAIPKPAPGVIRLEGEDLVSAASTEHGQVSAQGMGGFSDHWSGDSQLWWRGANPGAVLTLKIEDLAAGTKKLILFPTTARDYATVRVVINGQIREVDLYTTEVKQGLPLYFPNVTIAPKEPLQIDIHLTGKNAAAAPGYMFGLDRIEIEESRAK</sequence>
<proteinExistence type="predicted"/>
<dbReference type="Pfam" id="PF13517">
    <property type="entry name" value="FG-GAP_3"/>
    <property type="match status" value="1"/>
</dbReference>
<comment type="caution">
    <text evidence="9">The sequence shown here is derived from an EMBL/GenBank/DDBJ whole genome shotgun (WGS) entry which is preliminary data.</text>
</comment>
<dbReference type="InterPro" id="IPR028994">
    <property type="entry name" value="Integrin_alpha_N"/>
</dbReference>
<feature type="domain" description="Cytochrome c" evidence="8">
    <location>
        <begin position="1256"/>
        <end position="1389"/>
    </location>
</feature>
<dbReference type="InterPro" id="IPR036909">
    <property type="entry name" value="Cyt_c-like_dom_sf"/>
</dbReference>
<evidence type="ECO:0000256" key="3">
    <source>
        <dbReference type="ARBA" id="ARBA00022729"/>
    </source>
</evidence>
<keyword evidence="4 5" id="KW-0408">Iron</keyword>
<dbReference type="PANTHER" id="PTHR33546">
    <property type="entry name" value="LARGE, MULTIFUNCTIONAL SECRETED PROTEIN-RELATED"/>
    <property type="match status" value="1"/>
</dbReference>
<dbReference type="Gene3D" id="2.130.10.130">
    <property type="entry name" value="Integrin alpha, N-terminal"/>
    <property type="match status" value="1"/>
</dbReference>
<dbReference type="SUPFAM" id="SSF69318">
    <property type="entry name" value="Integrin alpha N-terminal domain"/>
    <property type="match status" value="1"/>
</dbReference>
<evidence type="ECO:0000256" key="7">
    <source>
        <dbReference type="SAM" id="SignalP"/>
    </source>
</evidence>
<accession>A0A934RQ00</accession>
<dbReference type="Pfam" id="PF00034">
    <property type="entry name" value="Cytochrom_C"/>
    <property type="match status" value="1"/>
</dbReference>
<evidence type="ECO:0000256" key="6">
    <source>
        <dbReference type="SAM" id="MobiDB-lite"/>
    </source>
</evidence>
<dbReference type="PROSITE" id="PS51007">
    <property type="entry name" value="CYTC"/>
    <property type="match status" value="1"/>
</dbReference>
<dbReference type="GO" id="GO:0046872">
    <property type="term" value="F:metal ion binding"/>
    <property type="evidence" value="ECO:0007669"/>
    <property type="project" value="UniProtKB-KW"/>
</dbReference>
<dbReference type="InterPro" id="IPR009056">
    <property type="entry name" value="Cyt_c-like_dom"/>
</dbReference>
<keyword evidence="1 5" id="KW-0349">Heme</keyword>
<dbReference type="PANTHER" id="PTHR33546:SF1">
    <property type="entry name" value="LARGE, MULTIFUNCTIONAL SECRETED PROTEIN"/>
    <property type="match status" value="1"/>
</dbReference>
<dbReference type="InterPro" id="IPR013427">
    <property type="entry name" value="Haem-bd_dom_put"/>
</dbReference>
<dbReference type="RefSeq" id="WP_200392283.1">
    <property type="nucleotide sequence ID" value="NZ_JAENIO010000034.1"/>
</dbReference>
<dbReference type="InterPro" id="IPR011041">
    <property type="entry name" value="Quinoprot_gluc/sorb_DH_b-prop"/>
</dbReference>
<gene>
    <name evidence="9" type="ORF">JIN78_12330</name>
</gene>
<feature type="signal peptide" evidence="7">
    <location>
        <begin position="1"/>
        <end position="19"/>
    </location>
</feature>
<evidence type="ECO:0000313" key="9">
    <source>
        <dbReference type="EMBL" id="MBK1834850.1"/>
    </source>
</evidence>
<keyword evidence="10" id="KW-1185">Reference proteome</keyword>
<evidence type="ECO:0000256" key="1">
    <source>
        <dbReference type="ARBA" id="ARBA00022617"/>
    </source>
</evidence>
<dbReference type="Pfam" id="PF23500">
    <property type="entry name" value="DUF7133"/>
    <property type="match status" value="1"/>
</dbReference>